<feature type="domain" description="ABC3 transporter permease C-terminal" evidence="6">
    <location>
        <begin position="247"/>
        <end position="365"/>
    </location>
</feature>
<protein>
    <submittedName>
        <fullName evidence="8">FtsX-like permease family protein</fullName>
    </submittedName>
</protein>
<keyword evidence="2" id="KW-1003">Cell membrane</keyword>
<dbReference type="KEGG" id="bmeg:BG04_4815"/>
<dbReference type="GeneID" id="93642802"/>
<sequence length="835" mass="93748">MKTLQGLAFRLFKSNKFIVFSSIVSIAISTMLVLSMVLFSFNAQDTLKSQLKQTYGEMDLSVGFEMDQGKILTLTLVEEIHQDKMVDKVSKVSIAHLNLNKLNTSIYTVGVENDYLAKSRYHFSKPLNKNSVAMNKGLAKDLHAKVGDKVLIENKTYTLAETVKDLSATGVAPDMLILNQKNVKGYIQAKEKSSAEATYLLIKAHKNESALKLADRIKSYNKNLRIDIAEQDAGVQNNLQSLHTFIIVLSALVLIITSLILISNFELLLYKMRNQFAIMRSIGASAKQISKIIILQSTVINTVGTGVGFLLTFCSQRYLYSWLGKVSEIPSFPSDFNVDTAITLTVVMFVIIQFFLLVPAYRSTKVLPLKTMQTNEKINYGFSKTRVVVFKVLLALSLFLVIGSQVFPTRGTYGPGMLLITVILVLLAFILIFPIIVTKGLKWFLPYGQKIFGKEFYIAVKNLIPQVKKNTMIILIICGLMIITVFGSITFRTIQINGLTYLKKEYVMPIIVETRLDDSKIDVEELTRKTEQLPNVKSVSNMSNQGLGEILNSKKVADIRYNVVDLKRLQKQGLLEHFSYVKGSNKENSIIVSKKFAESHDLKVGQVLHLGMYVENQDESMVEGNIIPKGDYVVTAIPNHLLDNNEAFLDWKSNKFKDVDFYRLYIDATDVKAAVKEIEGLKSQYPELKVSSYDQSVKEANEMFYQRWGIFIVVIATLVVSTMVGVFNSLANNIYSKRKEFAVLRAMGMTPKSIRKVILSQVNLYITIGVICGIVMGLLVTLILLLMDPGKFVIAYKTILSVVVSMLVVSTFLFSYVSRKISGQDLSIELTNDNR</sequence>
<dbReference type="AlphaFoldDB" id="A0A0B6AJC0"/>
<feature type="domain" description="ABC3 transporter permease C-terminal" evidence="6">
    <location>
        <begin position="713"/>
        <end position="824"/>
    </location>
</feature>
<dbReference type="Pfam" id="PF12704">
    <property type="entry name" value="MacB_PCD"/>
    <property type="match status" value="1"/>
</dbReference>
<dbReference type="Pfam" id="PF02687">
    <property type="entry name" value="FtsX"/>
    <property type="match status" value="2"/>
</dbReference>
<dbReference type="InterPro" id="IPR025857">
    <property type="entry name" value="MacB_PCD"/>
</dbReference>
<gene>
    <name evidence="8" type="ORF">BG04_4815</name>
</gene>
<keyword evidence="4" id="KW-1133">Transmembrane helix</keyword>
<dbReference type="PANTHER" id="PTHR30287:SF2">
    <property type="entry name" value="BLL1001 PROTEIN"/>
    <property type="match status" value="1"/>
</dbReference>
<dbReference type="HOGENOM" id="CLU_017812_0_0_9"/>
<keyword evidence="3" id="KW-0812">Transmembrane</keyword>
<dbReference type="Proteomes" id="UP000031829">
    <property type="component" value="Chromosome"/>
</dbReference>
<feature type="domain" description="MacB-like periplasmic core" evidence="7">
    <location>
        <begin position="22"/>
        <end position="219"/>
    </location>
</feature>
<dbReference type="RefSeq" id="WP_034651933.1">
    <property type="nucleotide sequence ID" value="NZ_BCVB01000004.1"/>
</dbReference>
<reference evidence="8 9" key="1">
    <citation type="journal article" date="2015" name="Genome Announc.">
        <title>Complete genome sequences for 35 biothreat assay-relevant bacillus species.</title>
        <authorList>
            <person name="Johnson S.L."/>
            <person name="Daligault H.E."/>
            <person name="Davenport K.W."/>
            <person name="Jaissle J."/>
            <person name="Frey K.G."/>
            <person name="Ladner J.T."/>
            <person name="Broomall S.M."/>
            <person name="Bishop-Lilly K.A."/>
            <person name="Bruce D.C."/>
            <person name="Gibbons H.S."/>
            <person name="Coyne S.R."/>
            <person name="Lo C.C."/>
            <person name="Meincke L."/>
            <person name="Munk A.C."/>
            <person name="Koroleva G.I."/>
            <person name="Rosenzweig C.N."/>
            <person name="Palacios G.F."/>
            <person name="Redden C.L."/>
            <person name="Minogue T.D."/>
            <person name="Chain P.S."/>
        </authorList>
    </citation>
    <scope>NUCLEOTIDE SEQUENCE [LARGE SCALE GENOMIC DNA]</scope>
    <source>
        <strain evidence="9">ATCC 14581 / DSM 32 / JCM 2506 / NBRC 15308 / NCIMB 9376 / NCTC 10342 / NRRL B-14308 / VKM B-512</strain>
    </source>
</reference>
<evidence type="ECO:0000259" key="7">
    <source>
        <dbReference type="Pfam" id="PF12704"/>
    </source>
</evidence>
<evidence type="ECO:0000256" key="4">
    <source>
        <dbReference type="ARBA" id="ARBA00022989"/>
    </source>
</evidence>
<dbReference type="GO" id="GO:0005886">
    <property type="term" value="C:plasma membrane"/>
    <property type="evidence" value="ECO:0007669"/>
    <property type="project" value="UniProtKB-SubCell"/>
</dbReference>
<evidence type="ECO:0000256" key="5">
    <source>
        <dbReference type="ARBA" id="ARBA00023136"/>
    </source>
</evidence>
<dbReference type="InterPro" id="IPR038766">
    <property type="entry name" value="Membrane_comp_ABC_pdt"/>
</dbReference>
<organism evidence="8 9">
    <name type="scientific">Priestia megaterium (strain ATCC 14581 / DSM 32 / CCUG 1817 / JCM 2506 / NBRC 15308 / NCIMB 9376 / NCTC 10342 / NRRL B-14308 / VKM B-512 / Ford 19)</name>
    <name type="common">Bacillus megaterium</name>
    <dbReference type="NCBI Taxonomy" id="1348623"/>
    <lineage>
        <taxon>Bacteria</taxon>
        <taxon>Bacillati</taxon>
        <taxon>Bacillota</taxon>
        <taxon>Bacilli</taxon>
        <taxon>Bacillales</taxon>
        <taxon>Bacillaceae</taxon>
        <taxon>Priestia</taxon>
    </lineage>
</organism>
<name>A0A0B6AJC0_PRIM2</name>
<dbReference type="EMBL" id="CP009920">
    <property type="protein sequence ID" value="AJI23621.1"/>
    <property type="molecule type" value="Genomic_DNA"/>
</dbReference>
<proteinExistence type="predicted"/>
<dbReference type="InterPro" id="IPR003838">
    <property type="entry name" value="ABC3_permease_C"/>
</dbReference>
<evidence type="ECO:0000313" key="9">
    <source>
        <dbReference type="Proteomes" id="UP000031829"/>
    </source>
</evidence>
<evidence type="ECO:0000256" key="3">
    <source>
        <dbReference type="ARBA" id="ARBA00022692"/>
    </source>
</evidence>
<accession>A0A0B6AJC0</accession>
<evidence type="ECO:0000259" key="6">
    <source>
        <dbReference type="Pfam" id="PF02687"/>
    </source>
</evidence>
<dbReference type="PANTHER" id="PTHR30287">
    <property type="entry name" value="MEMBRANE COMPONENT OF PREDICTED ABC SUPERFAMILY METABOLITE UPTAKE TRANSPORTER"/>
    <property type="match status" value="1"/>
</dbReference>
<keyword evidence="5" id="KW-0472">Membrane</keyword>
<evidence type="ECO:0000256" key="2">
    <source>
        <dbReference type="ARBA" id="ARBA00022475"/>
    </source>
</evidence>
<evidence type="ECO:0000313" key="8">
    <source>
        <dbReference type="EMBL" id="AJI23621.1"/>
    </source>
</evidence>
<comment type="subcellular location">
    <subcellularLocation>
        <location evidence="1">Cell membrane</location>
        <topology evidence="1">Multi-pass membrane protein</topology>
    </subcellularLocation>
</comment>
<evidence type="ECO:0000256" key="1">
    <source>
        <dbReference type="ARBA" id="ARBA00004651"/>
    </source>
</evidence>